<dbReference type="FunFam" id="1.10.238.10:FF:000003">
    <property type="entry name" value="Calmodulin A"/>
    <property type="match status" value="1"/>
</dbReference>
<feature type="domain" description="EF-hand" evidence="32">
    <location>
        <begin position="461"/>
        <end position="496"/>
    </location>
</feature>
<dbReference type="EMBL" id="CAMPGE010007127">
    <property type="protein sequence ID" value="CAI2366053.1"/>
    <property type="molecule type" value="Genomic_DNA"/>
</dbReference>
<dbReference type="Gene3D" id="1.10.238.10">
    <property type="entry name" value="EF-hand"/>
    <property type="match status" value="2"/>
</dbReference>
<evidence type="ECO:0000256" key="18">
    <source>
        <dbReference type="ARBA" id="ARBA00022846"/>
    </source>
</evidence>
<dbReference type="PROSITE" id="PS50222">
    <property type="entry name" value="EF_HAND_2"/>
    <property type="match status" value="4"/>
</dbReference>
<dbReference type="GO" id="GO:0005509">
    <property type="term" value="F:calcium ion binding"/>
    <property type="evidence" value="ECO:0007669"/>
    <property type="project" value="InterPro"/>
</dbReference>
<dbReference type="InterPro" id="IPR050205">
    <property type="entry name" value="CDPK_Ser/Thr_kinases"/>
</dbReference>
<dbReference type="GO" id="GO:0004674">
    <property type="term" value="F:protein serine/threonine kinase activity"/>
    <property type="evidence" value="ECO:0007669"/>
    <property type="project" value="UniProtKB-KW"/>
</dbReference>
<name>A0AAD1UBI5_EUPCR</name>
<dbReference type="PROSITE" id="PS00107">
    <property type="entry name" value="PROTEIN_KINASE_ATP"/>
    <property type="match status" value="1"/>
</dbReference>
<evidence type="ECO:0000256" key="4">
    <source>
        <dbReference type="ARBA" id="ARBA00004425"/>
    </source>
</evidence>
<evidence type="ECO:0000256" key="23">
    <source>
        <dbReference type="ARBA" id="ARBA00023288"/>
    </source>
</evidence>
<comment type="cofactor">
    <cofactor evidence="1">
        <name>Mg(2+)</name>
        <dbReference type="ChEBI" id="CHEBI:18420"/>
    </cofactor>
</comment>
<evidence type="ECO:0000259" key="31">
    <source>
        <dbReference type="PROSITE" id="PS50011"/>
    </source>
</evidence>
<dbReference type="GO" id="GO:0020005">
    <property type="term" value="C:symbiont-containing vacuole membrane"/>
    <property type="evidence" value="ECO:0007669"/>
    <property type="project" value="UniProtKB-SubCell"/>
</dbReference>
<keyword evidence="14 30" id="KW-0547">Nucleotide-binding</keyword>
<organism evidence="33 34">
    <name type="scientific">Euplotes crassus</name>
    <dbReference type="NCBI Taxonomy" id="5936"/>
    <lineage>
        <taxon>Eukaryota</taxon>
        <taxon>Sar</taxon>
        <taxon>Alveolata</taxon>
        <taxon>Ciliophora</taxon>
        <taxon>Intramacronucleata</taxon>
        <taxon>Spirotrichea</taxon>
        <taxon>Hypotrichia</taxon>
        <taxon>Euplotida</taxon>
        <taxon>Euplotidae</taxon>
        <taxon>Moneuplotes</taxon>
    </lineage>
</organism>
<comment type="catalytic activity">
    <reaction evidence="26">
        <text>L-seryl-[protein] + ATP = O-phospho-L-seryl-[protein] + ADP + H(+)</text>
        <dbReference type="Rhea" id="RHEA:17989"/>
        <dbReference type="Rhea" id="RHEA-COMP:9863"/>
        <dbReference type="Rhea" id="RHEA-COMP:11604"/>
        <dbReference type="ChEBI" id="CHEBI:15378"/>
        <dbReference type="ChEBI" id="CHEBI:29999"/>
        <dbReference type="ChEBI" id="CHEBI:30616"/>
        <dbReference type="ChEBI" id="CHEBI:83421"/>
        <dbReference type="ChEBI" id="CHEBI:456216"/>
        <dbReference type="EC" id="2.7.11.1"/>
    </reaction>
</comment>
<evidence type="ECO:0000256" key="28">
    <source>
        <dbReference type="ARBA" id="ARBA00060437"/>
    </source>
</evidence>
<comment type="subcellular location">
    <subcellularLocation>
        <location evidence="3">Cell membrane</location>
        <topology evidence="3">Lipid-anchor</topology>
        <orientation evidence="3">Cytoplasmic side</orientation>
    </subcellularLocation>
    <subcellularLocation>
        <location evidence="2">Cell projection</location>
        <location evidence="2">Cilium</location>
        <location evidence="2">Flagellum</location>
    </subcellularLocation>
    <subcellularLocation>
        <location evidence="4">Host cell membrane</location>
        <topology evidence="4">Lipid-anchor</topology>
    </subcellularLocation>
    <subcellularLocation>
        <location evidence="28">Parasitophorous vacuole membrane</location>
        <topology evidence="28">Lipid-anchor</topology>
    </subcellularLocation>
</comment>
<evidence type="ECO:0000256" key="24">
    <source>
        <dbReference type="ARBA" id="ARBA00024334"/>
    </source>
</evidence>
<dbReference type="EC" id="2.7.11.1" evidence="6"/>
<dbReference type="PROSITE" id="PS00108">
    <property type="entry name" value="PROTEIN_KINASE_ST"/>
    <property type="match status" value="1"/>
</dbReference>
<dbReference type="InterPro" id="IPR011009">
    <property type="entry name" value="Kinase-like_dom_sf"/>
</dbReference>
<dbReference type="SUPFAM" id="SSF56112">
    <property type="entry name" value="Protein kinase-like (PK-like)"/>
    <property type="match status" value="1"/>
</dbReference>
<evidence type="ECO:0000256" key="25">
    <source>
        <dbReference type="ARBA" id="ARBA00047899"/>
    </source>
</evidence>
<evidence type="ECO:0000256" key="19">
    <source>
        <dbReference type="ARBA" id="ARBA00022870"/>
    </source>
</evidence>
<feature type="domain" description="EF-hand" evidence="32">
    <location>
        <begin position="390"/>
        <end position="425"/>
    </location>
</feature>
<dbReference type="PROSITE" id="PS00018">
    <property type="entry name" value="EF_HAND_1"/>
    <property type="match status" value="3"/>
</dbReference>
<keyword evidence="20" id="KW-0969">Cilium</keyword>
<dbReference type="InterPro" id="IPR000719">
    <property type="entry name" value="Prot_kinase_dom"/>
</dbReference>
<comment type="similarity">
    <text evidence="24">Belongs to the protein kinase superfamily. Ser/Thr protein kinase family. CDPK subfamily.</text>
</comment>
<reference evidence="33" key="1">
    <citation type="submission" date="2023-07" db="EMBL/GenBank/DDBJ databases">
        <authorList>
            <consortium name="AG Swart"/>
            <person name="Singh M."/>
            <person name="Singh A."/>
            <person name="Seah K."/>
            <person name="Emmerich C."/>
        </authorList>
    </citation>
    <scope>NUCLEOTIDE SEQUENCE</scope>
    <source>
        <strain evidence="33">DP1</strain>
    </source>
</reference>
<evidence type="ECO:0000256" key="2">
    <source>
        <dbReference type="ARBA" id="ARBA00004230"/>
    </source>
</evidence>
<accession>A0AAD1UBI5</accession>
<keyword evidence="19" id="KW-1043">Host membrane</keyword>
<dbReference type="Gene3D" id="1.10.510.10">
    <property type="entry name" value="Transferase(Phosphotransferase) domain 1"/>
    <property type="match status" value="1"/>
</dbReference>
<protein>
    <recommendedName>
        <fullName evidence="29">Calcium-dependent protein kinase 1</fullName>
        <ecNumber evidence="6">2.7.11.1</ecNumber>
    </recommendedName>
</protein>
<dbReference type="InterPro" id="IPR017441">
    <property type="entry name" value="Protein_kinase_ATP_BS"/>
</dbReference>
<keyword evidence="16" id="KW-0106">Calcium</keyword>
<dbReference type="Pfam" id="PF13499">
    <property type="entry name" value="EF-hand_7"/>
    <property type="match status" value="2"/>
</dbReference>
<dbReference type="FunFam" id="1.10.510.10:FF:000398">
    <property type="entry name" value="Calcium-dependent protein kinase 1"/>
    <property type="match status" value="1"/>
</dbReference>
<evidence type="ECO:0000313" key="33">
    <source>
        <dbReference type="EMBL" id="CAI2366053.1"/>
    </source>
</evidence>
<feature type="domain" description="EF-hand" evidence="32">
    <location>
        <begin position="354"/>
        <end position="389"/>
    </location>
</feature>
<evidence type="ECO:0000256" key="20">
    <source>
        <dbReference type="ARBA" id="ARBA00023069"/>
    </source>
</evidence>
<dbReference type="InterPro" id="IPR018247">
    <property type="entry name" value="EF_Hand_1_Ca_BS"/>
</dbReference>
<evidence type="ECO:0000256" key="3">
    <source>
        <dbReference type="ARBA" id="ARBA00004342"/>
    </source>
</evidence>
<keyword evidence="17 30" id="KW-0067">ATP-binding</keyword>
<evidence type="ECO:0000256" key="29">
    <source>
        <dbReference type="ARBA" id="ARBA00068067"/>
    </source>
</evidence>
<evidence type="ECO:0000256" key="15">
    <source>
        <dbReference type="ARBA" id="ARBA00022777"/>
    </source>
</evidence>
<feature type="binding site" evidence="30">
    <location>
        <position position="87"/>
    </location>
    <ligand>
        <name>ATP</name>
        <dbReference type="ChEBI" id="CHEBI:30616"/>
    </ligand>
</feature>
<evidence type="ECO:0000256" key="27">
    <source>
        <dbReference type="ARBA" id="ARBA00056933"/>
    </source>
</evidence>
<comment type="function">
    <text evidence="27">Calcium-dependent protein kinase which acts as a sensor and effector of intracellular Ca(2+) levels probably in part downstream of cGMP-activated PKG kinase. During the liver stage, involved in sporozoite motility and thus in sporozoite invasion of host hepatocytes, probably together with CDPK4 and CDPK5. In the mosquito midgut and during the last stage of male gamete exflagellation, may play a role in the rupture of the host erythrocyte membrane. In the mosquito midgut, required for the differentiation of the zygote into the ookinete by promoting the translational activation of a subset of repressed mRNAs; these mRNAs are kept repressed in the zygote by the DOZI- or CITH-containing mRNP complexes. Dispensable during the asexual blood stage.</text>
</comment>
<evidence type="ECO:0000256" key="9">
    <source>
        <dbReference type="ARBA" id="ARBA00022527"/>
    </source>
</evidence>
<keyword evidence="12" id="KW-0479">Metal-binding</keyword>
<evidence type="ECO:0000256" key="1">
    <source>
        <dbReference type="ARBA" id="ARBA00001946"/>
    </source>
</evidence>
<evidence type="ECO:0000256" key="12">
    <source>
        <dbReference type="ARBA" id="ARBA00022723"/>
    </source>
</evidence>
<dbReference type="InterPro" id="IPR008271">
    <property type="entry name" value="Ser/Thr_kinase_AS"/>
</dbReference>
<evidence type="ECO:0000256" key="7">
    <source>
        <dbReference type="ARBA" id="ARBA00022475"/>
    </source>
</evidence>
<dbReference type="SUPFAM" id="SSF47473">
    <property type="entry name" value="EF-hand"/>
    <property type="match status" value="1"/>
</dbReference>
<dbReference type="Pfam" id="PF00069">
    <property type="entry name" value="Pkinase"/>
    <property type="match status" value="1"/>
</dbReference>
<evidence type="ECO:0000256" key="6">
    <source>
        <dbReference type="ARBA" id="ARBA00012513"/>
    </source>
</evidence>
<evidence type="ECO:0000256" key="8">
    <source>
        <dbReference type="ARBA" id="ARBA00022511"/>
    </source>
</evidence>
<feature type="domain" description="EF-hand" evidence="32">
    <location>
        <begin position="426"/>
        <end position="460"/>
    </location>
</feature>
<evidence type="ECO:0000256" key="13">
    <source>
        <dbReference type="ARBA" id="ARBA00022737"/>
    </source>
</evidence>
<feature type="domain" description="Protein kinase" evidence="31">
    <location>
        <begin position="54"/>
        <end position="309"/>
    </location>
</feature>
<dbReference type="PROSITE" id="PS50011">
    <property type="entry name" value="PROTEIN_KINASE_DOM"/>
    <property type="match status" value="1"/>
</dbReference>
<keyword evidence="19" id="KW-0472">Membrane</keyword>
<gene>
    <name evidence="33" type="ORF">ECRASSUSDP1_LOCUS7324</name>
</gene>
<keyword evidence="7" id="KW-1003">Cell membrane</keyword>
<dbReference type="SMART" id="SM00220">
    <property type="entry name" value="S_TKc"/>
    <property type="match status" value="1"/>
</dbReference>
<dbReference type="InterPro" id="IPR011992">
    <property type="entry name" value="EF-hand-dom_pair"/>
</dbReference>
<dbReference type="CDD" id="cd05117">
    <property type="entry name" value="STKc_CAMK"/>
    <property type="match status" value="1"/>
</dbReference>
<keyword evidence="13" id="KW-0677">Repeat</keyword>
<dbReference type="PANTHER" id="PTHR24349">
    <property type="entry name" value="SERINE/THREONINE-PROTEIN KINASE"/>
    <property type="match status" value="1"/>
</dbReference>
<keyword evidence="9" id="KW-0723">Serine/threonine-protein kinase</keyword>
<comment type="subunit">
    <text evidence="5">Monomer.</text>
</comment>
<dbReference type="GO" id="GO:0005886">
    <property type="term" value="C:plasma membrane"/>
    <property type="evidence" value="ECO:0007669"/>
    <property type="project" value="UniProtKB-SubCell"/>
</dbReference>
<evidence type="ECO:0000256" key="5">
    <source>
        <dbReference type="ARBA" id="ARBA00011245"/>
    </source>
</evidence>
<evidence type="ECO:0000256" key="10">
    <source>
        <dbReference type="ARBA" id="ARBA00022679"/>
    </source>
</evidence>
<evidence type="ECO:0000256" key="21">
    <source>
        <dbReference type="ARBA" id="ARBA00023139"/>
    </source>
</evidence>
<dbReference type="AlphaFoldDB" id="A0AAD1UBI5"/>
<keyword evidence="22" id="KW-0966">Cell projection</keyword>
<keyword evidence="34" id="KW-1185">Reference proteome</keyword>
<dbReference type="SMART" id="SM00054">
    <property type="entry name" value="EFh"/>
    <property type="match status" value="4"/>
</dbReference>
<evidence type="ECO:0000256" key="26">
    <source>
        <dbReference type="ARBA" id="ARBA00048679"/>
    </source>
</evidence>
<dbReference type="CDD" id="cd00051">
    <property type="entry name" value="EFh"/>
    <property type="match status" value="2"/>
</dbReference>
<dbReference type="GO" id="GO:0020002">
    <property type="term" value="C:host cell plasma membrane"/>
    <property type="evidence" value="ECO:0007669"/>
    <property type="project" value="UniProtKB-SubCell"/>
</dbReference>
<dbReference type="GO" id="GO:0031514">
    <property type="term" value="C:motile cilium"/>
    <property type="evidence" value="ECO:0007669"/>
    <property type="project" value="UniProtKB-SubCell"/>
</dbReference>
<dbReference type="Proteomes" id="UP001295684">
    <property type="component" value="Unassembled WGS sequence"/>
</dbReference>
<dbReference type="Gene3D" id="3.30.200.20">
    <property type="entry name" value="Phosphorylase Kinase, domain 1"/>
    <property type="match status" value="1"/>
</dbReference>
<evidence type="ECO:0000256" key="30">
    <source>
        <dbReference type="PROSITE-ProRule" id="PRU10141"/>
    </source>
</evidence>
<comment type="caution">
    <text evidence="33">The sequence shown here is derived from an EMBL/GenBank/DDBJ whole genome shotgun (WGS) entry which is preliminary data.</text>
</comment>
<dbReference type="InterPro" id="IPR002048">
    <property type="entry name" value="EF_hand_dom"/>
</dbReference>
<keyword evidence="11" id="KW-0519">Myristate</keyword>
<evidence type="ECO:0000313" key="34">
    <source>
        <dbReference type="Proteomes" id="UP001295684"/>
    </source>
</evidence>
<comment type="catalytic activity">
    <reaction evidence="25">
        <text>L-threonyl-[protein] + ATP = O-phospho-L-threonyl-[protein] + ADP + H(+)</text>
        <dbReference type="Rhea" id="RHEA:46608"/>
        <dbReference type="Rhea" id="RHEA-COMP:11060"/>
        <dbReference type="Rhea" id="RHEA-COMP:11605"/>
        <dbReference type="ChEBI" id="CHEBI:15378"/>
        <dbReference type="ChEBI" id="CHEBI:30013"/>
        <dbReference type="ChEBI" id="CHEBI:30616"/>
        <dbReference type="ChEBI" id="CHEBI:61977"/>
        <dbReference type="ChEBI" id="CHEBI:456216"/>
        <dbReference type="EC" id="2.7.11.1"/>
    </reaction>
</comment>
<evidence type="ECO:0000256" key="16">
    <source>
        <dbReference type="ARBA" id="ARBA00022837"/>
    </source>
</evidence>
<keyword evidence="10" id="KW-0808">Transferase</keyword>
<evidence type="ECO:0000256" key="17">
    <source>
        <dbReference type="ARBA" id="ARBA00022840"/>
    </source>
</evidence>
<proteinExistence type="inferred from homology"/>
<keyword evidence="15" id="KW-0418">Kinase</keyword>
<evidence type="ECO:0000259" key="32">
    <source>
        <dbReference type="PROSITE" id="PS50222"/>
    </source>
</evidence>
<keyword evidence="8" id="KW-1032">Host cell membrane</keyword>
<keyword evidence="21" id="KW-0564">Palmitate</keyword>
<evidence type="ECO:0000256" key="22">
    <source>
        <dbReference type="ARBA" id="ARBA00023273"/>
    </source>
</evidence>
<evidence type="ECO:0000256" key="11">
    <source>
        <dbReference type="ARBA" id="ARBA00022707"/>
    </source>
</evidence>
<keyword evidence="23" id="KW-0449">Lipoprotein</keyword>
<dbReference type="GO" id="GO:0005524">
    <property type="term" value="F:ATP binding"/>
    <property type="evidence" value="ECO:0007669"/>
    <property type="project" value="UniProtKB-UniRule"/>
</dbReference>
<sequence length="522" mass="59642">MGACVAKPKRGDGNIISLNELNDSSGKEITDINDLRISQGDFVFEKNGRFRDSYQIGPALGSGSFGEVRKCKNKLTQQTRAVKIIRKDALQGNEKIKFFYEMEIMKKLHHPNILRIYEIFQDNKRYYLVTELCSGGELFDEIAKRTVFSERDAAIIMQQVLEAISYCHSKNVVHRDLKPENVLIDSSSKNTIKVIDFGTSHQMKPDQKISQVFGTSYYIAPEVLYSDYDEKCDCWSIGVIMYILLGGKPPFEGETDKEICKRVKEGKYSMDGSEWDDVSEEAQDLIKRLMTYDPKKRYSCAEALNHLWFTTQINEEYDTANTLAALENLKEFRATKKLQQAAITFIVSQLASKEQMEELQKAFKALDISKTGVLSREELLIGYRQLMGDEAEDEVERIMQMADTDKSGSIDYSEWVVATINKNQLLSDEKLKQAFDLFDIDGGGTISSSEIKEVLGIGKNFDERIWDEIIQEVDIDGDGEISYVEFKSMMSKLLTEKNIKSQITQEEESEEELILDEIEKEL</sequence>
<dbReference type="FunFam" id="3.30.200.20:FF:000315">
    <property type="entry name" value="Calcium-dependent protein kinase 3"/>
    <property type="match status" value="1"/>
</dbReference>
<keyword evidence="18" id="KW-0282">Flagellum</keyword>
<evidence type="ECO:0000256" key="14">
    <source>
        <dbReference type="ARBA" id="ARBA00022741"/>
    </source>
</evidence>